<organism evidence="9 10">
    <name type="scientific">Paenibacillus sediminis</name>
    <dbReference type="NCBI Taxonomy" id="664909"/>
    <lineage>
        <taxon>Bacteria</taxon>
        <taxon>Bacillati</taxon>
        <taxon>Bacillota</taxon>
        <taxon>Bacilli</taxon>
        <taxon>Bacillales</taxon>
        <taxon>Paenibacillaceae</taxon>
        <taxon>Paenibacillus</taxon>
    </lineage>
</organism>
<dbReference type="InterPro" id="IPR000620">
    <property type="entry name" value="EamA_dom"/>
</dbReference>
<keyword evidence="4 7" id="KW-0812">Transmembrane</keyword>
<evidence type="ECO:0000259" key="8">
    <source>
        <dbReference type="Pfam" id="PF00892"/>
    </source>
</evidence>
<dbReference type="PANTHER" id="PTHR32322">
    <property type="entry name" value="INNER MEMBRANE TRANSPORTER"/>
    <property type="match status" value="1"/>
</dbReference>
<comment type="caution">
    <text evidence="9">The sequence shown here is derived from an EMBL/GenBank/DDBJ whole genome shotgun (WGS) entry which is preliminary data.</text>
</comment>
<keyword evidence="3" id="KW-1003">Cell membrane</keyword>
<keyword evidence="6 7" id="KW-0472">Membrane</keyword>
<dbReference type="Proteomes" id="UP001519273">
    <property type="component" value="Unassembled WGS sequence"/>
</dbReference>
<dbReference type="EMBL" id="JAGGKP010000001">
    <property type="protein sequence ID" value="MBP1936082.1"/>
    <property type="molecule type" value="Genomic_DNA"/>
</dbReference>
<keyword evidence="10" id="KW-1185">Reference proteome</keyword>
<evidence type="ECO:0000256" key="1">
    <source>
        <dbReference type="ARBA" id="ARBA00004651"/>
    </source>
</evidence>
<proteinExistence type="inferred from homology"/>
<evidence type="ECO:0000256" key="2">
    <source>
        <dbReference type="ARBA" id="ARBA00007362"/>
    </source>
</evidence>
<sequence length="307" mass="34276">MKLRYWLFLLLCNLLWAGNMVTGKYVVTEFTPLWITFLRWAISIVILFPIAHFYEKPDWKMVIKQSWLKLAFMGILGIVLFNILTYSALKYTSSTNASLVSALNPAIIMILSVFLLKERMTFVQIMGLIISFFGVVVILTQGNPLQILYTNYNKGDLLMLGVDLSWAVYSIMGKKMTGVPPITATAISSCIGVLMMLPFLFNEPLQFNKITTHGIAGIVYIALFASVCAFVLWNISVRSLGAGKASISLNLIPIYTAVINLLLGKHLDQAQIWGGLIVLAGMLLTSNIFKQKREAVNFTIPKVHQAK</sequence>
<comment type="subcellular location">
    <subcellularLocation>
        <location evidence="1">Cell membrane</location>
        <topology evidence="1">Multi-pass membrane protein</topology>
    </subcellularLocation>
</comment>
<keyword evidence="5 7" id="KW-1133">Transmembrane helix</keyword>
<accession>A0ABS4H1D2</accession>
<feature type="transmembrane region" description="Helical" evidence="7">
    <location>
        <begin position="95"/>
        <end position="116"/>
    </location>
</feature>
<evidence type="ECO:0000256" key="6">
    <source>
        <dbReference type="ARBA" id="ARBA00023136"/>
    </source>
</evidence>
<evidence type="ECO:0000313" key="9">
    <source>
        <dbReference type="EMBL" id="MBP1936082.1"/>
    </source>
</evidence>
<evidence type="ECO:0000256" key="5">
    <source>
        <dbReference type="ARBA" id="ARBA00022989"/>
    </source>
</evidence>
<feature type="domain" description="EamA" evidence="8">
    <location>
        <begin position="154"/>
        <end position="286"/>
    </location>
</feature>
<reference evidence="9 10" key="1">
    <citation type="submission" date="2021-03" db="EMBL/GenBank/DDBJ databases">
        <title>Genomic Encyclopedia of Type Strains, Phase IV (KMG-IV): sequencing the most valuable type-strain genomes for metagenomic binning, comparative biology and taxonomic classification.</title>
        <authorList>
            <person name="Goeker M."/>
        </authorList>
    </citation>
    <scope>NUCLEOTIDE SEQUENCE [LARGE SCALE GENOMIC DNA]</scope>
    <source>
        <strain evidence="9 10">DSM 23491</strain>
    </source>
</reference>
<dbReference type="Pfam" id="PF00892">
    <property type="entry name" value="EamA"/>
    <property type="match status" value="2"/>
</dbReference>
<evidence type="ECO:0000256" key="7">
    <source>
        <dbReference type="SAM" id="Phobius"/>
    </source>
</evidence>
<dbReference type="PANTHER" id="PTHR32322:SF18">
    <property type="entry name" value="S-ADENOSYLMETHIONINE_S-ADENOSYLHOMOCYSTEINE TRANSPORTER"/>
    <property type="match status" value="1"/>
</dbReference>
<comment type="similarity">
    <text evidence="2">Belongs to the EamA transporter family.</text>
</comment>
<feature type="transmembrane region" description="Helical" evidence="7">
    <location>
        <begin position="128"/>
        <end position="149"/>
    </location>
</feature>
<evidence type="ECO:0000256" key="3">
    <source>
        <dbReference type="ARBA" id="ARBA00022475"/>
    </source>
</evidence>
<gene>
    <name evidence="9" type="ORF">J2Z20_000943</name>
</gene>
<evidence type="ECO:0000313" key="10">
    <source>
        <dbReference type="Proteomes" id="UP001519273"/>
    </source>
</evidence>
<feature type="transmembrane region" description="Helical" evidence="7">
    <location>
        <begin position="33"/>
        <end position="54"/>
    </location>
</feature>
<protein>
    <submittedName>
        <fullName evidence="9">Drug/metabolite transporter (DMT)-like permease</fullName>
    </submittedName>
</protein>
<feature type="transmembrane region" description="Helical" evidence="7">
    <location>
        <begin position="270"/>
        <end position="289"/>
    </location>
</feature>
<feature type="transmembrane region" description="Helical" evidence="7">
    <location>
        <begin position="66"/>
        <end position="89"/>
    </location>
</feature>
<feature type="domain" description="EamA" evidence="8">
    <location>
        <begin position="7"/>
        <end position="139"/>
    </location>
</feature>
<dbReference type="InterPro" id="IPR050638">
    <property type="entry name" value="AA-Vitamin_Transporters"/>
</dbReference>
<dbReference type="RefSeq" id="WP_209845851.1">
    <property type="nucleotide sequence ID" value="NZ_CBCRVE010000002.1"/>
</dbReference>
<dbReference type="InterPro" id="IPR037185">
    <property type="entry name" value="EmrE-like"/>
</dbReference>
<name>A0ABS4H1D2_9BACL</name>
<dbReference type="SUPFAM" id="SSF103481">
    <property type="entry name" value="Multidrug resistance efflux transporter EmrE"/>
    <property type="match status" value="2"/>
</dbReference>
<evidence type="ECO:0000256" key="4">
    <source>
        <dbReference type="ARBA" id="ARBA00022692"/>
    </source>
</evidence>
<feature type="transmembrane region" description="Helical" evidence="7">
    <location>
        <begin position="179"/>
        <end position="201"/>
    </location>
</feature>
<feature type="transmembrane region" description="Helical" evidence="7">
    <location>
        <begin position="213"/>
        <end position="235"/>
    </location>
</feature>